<keyword evidence="2" id="KW-1185">Reference proteome</keyword>
<protein>
    <submittedName>
        <fullName evidence="1">Uncharacterized protein</fullName>
    </submittedName>
</protein>
<organism evidence="1 2">
    <name type="scientific">Geomonas anaerohicana</name>
    <dbReference type="NCBI Taxonomy" id="2798583"/>
    <lineage>
        <taxon>Bacteria</taxon>
        <taxon>Pseudomonadati</taxon>
        <taxon>Thermodesulfobacteriota</taxon>
        <taxon>Desulfuromonadia</taxon>
        <taxon>Geobacterales</taxon>
        <taxon>Geobacteraceae</taxon>
        <taxon>Geomonas</taxon>
    </lineage>
</organism>
<proteinExistence type="predicted"/>
<gene>
    <name evidence="1" type="ORF">JFN91_06640</name>
</gene>
<sequence length="179" mass="20538">MAKERTIRSQGDLDSACFLYSIVNAAQCLSKQLVDERDWQRLISNAYDCKCFLTSCTGTKKIDHLPELLVSLTAEYLDAVKPEMEFNVEMLEGMSKNSDLKSMLNKNSLLMVDNGSHWFCLVDSDEEQCYVACSAVWQDSPKEYKEEKSPRLKRTYNCQFPVDELKFFKKRAVLVSISS</sequence>
<accession>A0ABS0YC84</accession>
<dbReference type="RefSeq" id="WP_199388431.1">
    <property type="nucleotide sequence ID" value="NZ_JAEMHL010000003.1"/>
</dbReference>
<dbReference type="EMBL" id="JAEMHL010000003">
    <property type="protein sequence ID" value="MBJ6749886.1"/>
    <property type="molecule type" value="Genomic_DNA"/>
</dbReference>
<evidence type="ECO:0000313" key="1">
    <source>
        <dbReference type="EMBL" id="MBJ6749886.1"/>
    </source>
</evidence>
<dbReference type="Proteomes" id="UP000614714">
    <property type="component" value="Unassembled WGS sequence"/>
</dbReference>
<name>A0ABS0YC84_9BACT</name>
<comment type="caution">
    <text evidence="1">The sequence shown here is derived from an EMBL/GenBank/DDBJ whole genome shotgun (WGS) entry which is preliminary data.</text>
</comment>
<evidence type="ECO:0000313" key="2">
    <source>
        <dbReference type="Proteomes" id="UP000614714"/>
    </source>
</evidence>
<reference evidence="1 2" key="1">
    <citation type="submission" date="2020-12" db="EMBL/GenBank/DDBJ databases">
        <title>Geomonas sp. Red421, isolated from paddy soil.</title>
        <authorList>
            <person name="Xu Z."/>
            <person name="Zhang Z."/>
            <person name="Masuda Y."/>
            <person name="Itoh H."/>
            <person name="Senoo K."/>
        </authorList>
    </citation>
    <scope>NUCLEOTIDE SEQUENCE [LARGE SCALE GENOMIC DNA]</scope>
    <source>
        <strain evidence="1 2">Red421</strain>
    </source>
</reference>